<keyword evidence="3" id="KW-0862">Zinc</keyword>
<evidence type="ECO:0000256" key="1">
    <source>
        <dbReference type="ARBA" id="ARBA00022603"/>
    </source>
</evidence>
<dbReference type="PANTHER" id="PTHR11103">
    <property type="entry name" value="SLR1189 PROTEIN"/>
    <property type="match status" value="1"/>
</dbReference>
<dbReference type="Pfam" id="PF02574">
    <property type="entry name" value="S-methyl_trans"/>
    <property type="match status" value="1"/>
</dbReference>
<comment type="caution">
    <text evidence="5">The sequence shown here is derived from an EMBL/GenBank/DDBJ whole genome shotgun (WGS) entry which is preliminary data.</text>
</comment>
<accession>A0AAE3TDN5</accession>
<evidence type="ECO:0000259" key="4">
    <source>
        <dbReference type="PROSITE" id="PS50970"/>
    </source>
</evidence>
<name>A0AAE3TDN5_9BACT</name>
<feature type="binding site" evidence="3">
    <location>
        <position position="212"/>
    </location>
    <ligand>
        <name>Zn(2+)</name>
        <dbReference type="ChEBI" id="CHEBI:29105"/>
    </ligand>
</feature>
<gene>
    <name evidence="5" type="ORF">P0M35_04515</name>
</gene>
<dbReference type="GO" id="GO:0032259">
    <property type="term" value="P:methylation"/>
    <property type="evidence" value="ECO:0007669"/>
    <property type="project" value="UniProtKB-KW"/>
</dbReference>
<evidence type="ECO:0000256" key="3">
    <source>
        <dbReference type="PROSITE-ProRule" id="PRU00333"/>
    </source>
</evidence>
<reference evidence="5" key="1">
    <citation type="submission" date="2023-03" db="EMBL/GenBank/DDBJ databases">
        <title>Stygiobacter electus gen. nov., sp. nov., facultatively anaerobic thermotolerant bacterium of the class Ignavibacteria from a well of Yessentuki mineral water deposit.</title>
        <authorList>
            <person name="Podosokorskaya O.A."/>
            <person name="Elcheninov A.G."/>
            <person name="Petrova N.F."/>
            <person name="Zavarzina D.G."/>
            <person name="Kublanov I.V."/>
            <person name="Merkel A.Y."/>
        </authorList>
    </citation>
    <scope>NUCLEOTIDE SEQUENCE</scope>
    <source>
        <strain evidence="5">09-Me</strain>
    </source>
</reference>
<keyword evidence="3" id="KW-0479">Metal-binding</keyword>
<dbReference type="SUPFAM" id="SSF82282">
    <property type="entry name" value="Homocysteine S-methyltransferase"/>
    <property type="match status" value="1"/>
</dbReference>
<dbReference type="GO" id="GO:0008270">
    <property type="term" value="F:zinc ion binding"/>
    <property type="evidence" value="ECO:0007669"/>
    <property type="project" value="InterPro"/>
</dbReference>
<dbReference type="Proteomes" id="UP001221302">
    <property type="component" value="Unassembled WGS sequence"/>
</dbReference>
<keyword evidence="2 3" id="KW-0808">Transferase</keyword>
<dbReference type="AlphaFoldDB" id="A0AAE3TDN5"/>
<dbReference type="RefSeq" id="WP_321535170.1">
    <property type="nucleotide sequence ID" value="NZ_JARGDL010000004.1"/>
</dbReference>
<dbReference type="PROSITE" id="PS50970">
    <property type="entry name" value="HCY"/>
    <property type="match status" value="1"/>
</dbReference>
<dbReference type="PIRSF" id="PIRSF037505">
    <property type="entry name" value="Betaine_HMT"/>
    <property type="match status" value="1"/>
</dbReference>
<evidence type="ECO:0000313" key="5">
    <source>
        <dbReference type="EMBL" id="MDF1611403.1"/>
    </source>
</evidence>
<organism evidence="5 6">
    <name type="scientific">Stygiobacter electus</name>
    <dbReference type="NCBI Taxonomy" id="3032292"/>
    <lineage>
        <taxon>Bacteria</taxon>
        <taxon>Pseudomonadati</taxon>
        <taxon>Ignavibacteriota</taxon>
        <taxon>Ignavibacteria</taxon>
        <taxon>Ignavibacteriales</taxon>
        <taxon>Melioribacteraceae</taxon>
        <taxon>Stygiobacter</taxon>
    </lineage>
</organism>
<comment type="cofactor">
    <cofactor evidence="3">
        <name>Zn(2+)</name>
        <dbReference type="ChEBI" id="CHEBI:29105"/>
    </cofactor>
</comment>
<dbReference type="GO" id="GO:0008168">
    <property type="term" value="F:methyltransferase activity"/>
    <property type="evidence" value="ECO:0007669"/>
    <property type="project" value="UniProtKB-UniRule"/>
</dbReference>
<dbReference type="InterPro" id="IPR017226">
    <property type="entry name" value="BHMT-like"/>
</dbReference>
<dbReference type="Gene3D" id="3.20.20.330">
    <property type="entry name" value="Homocysteine-binding-like domain"/>
    <property type="match status" value="1"/>
</dbReference>
<proteinExistence type="predicted"/>
<keyword evidence="6" id="KW-1185">Reference proteome</keyword>
<dbReference type="PANTHER" id="PTHR11103:SF18">
    <property type="entry name" value="SLR1189 PROTEIN"/>
    <property type="match status" value="1"/>
</dbReference>
<feature type="binding site" evidence="3">
    <location>
        <position position="274"/>
    </location>
    <ligand>
        <name>Zn(2+)</name>
        <dbReference type="ChEBI" id="CHEBI:29105"/>
    </ligand>
</feature>
<dbReference type="EMBL" id="JARGDL010000004">
    <property type="protein sequence ID" value="MDF1611403.1"/>
    <property type="molecule type" value="Genomic_DNA"/>
</dbReference>
<feature type="domain" description="Hcy-binding" evidence="4">
    <location>
        <begin position="5"/>
        <end position="288"/>
    </location>
</feature>
<dbReference type="GO" id="GO:0009086">
    <property type="term" value="P:methionine biosynthetic process"/>
    <property type="evidence" value="ECO:0007669"/>
    <property type="project" value="InterPro"/>
</dbReference>
<feature type="binding site" evidence="3">
    <location>
        <position position="273"/>
    </location>
    <ligand>
        <name>Zn(2+)</name>
        <dbReference type="ChEBI" id="CHEBI:29105"/>
    </ligand>
</feature>
<evidence type="ECO:0000256" key="2">
    <source>
        <dbReference type="ARBA" id="ARBA00022679"/>
    </source>
</evidence>
<protein>
    <submittedName>
        <fullName evidence="5">Homocysteine S-methyltransferase family protein</fullName>
    </submittedName>
</protein>
<dbReference type="InterPro" id="IPR036589">
    <property type="entry name" value="HCY_dom_sf"/>
</dbReference>
<sequence>MSKKSFSEIYKEKNKPLILDGALGTYLEEKGFTPDEHLWFSYLNITKPKIVEQVHREYIEAGAEIITTNTFRTNPLAKKKSSIDISNNELVKRSVQLVKNVVANENILIAGSNAPAEDCYQSERTVSKFDLEYNHKKHIELLYENGVDLIWNETQSHLDEIEIISKFCFENKIPFAMNLFFTNNFKILSGESVKDIVEIISVYKPELIGFNCIKHDSLLSNIDKINLPDNWGFYFNCGGDFKDQKIVCSITPNDYKIIVSNFIPYNPKFIGSCCGSNPDHIKEIKGFIDALH</sequence>
<evidence type="ECO:0000313" key="6">
    <source>
        <dbReference type="Proteomes" id="UP001221302"/>
    </source>
</evidence>
<dbReference type="InterPro" id="IPR003726">
    <property type="entry name" value="HCY_dom"/>
</dbReference>
<keyword evidence="1 3" id="KW-0489">Methyltransferase</keyword>